<evidence type="ECO:0000256" key="2">
    <source>
        <dbReference type="SAM" id="SignalP"/>
    </source>
</evidence>
<comment type="caution">
    <text evidence="4">The sequence shown here is derived from an EMBL/GenBank/DDBJ whole genome shotgun (WGS) entry which is preliminary data.</text>
</comment>
<name>A0A927BG14_9BACT</name>
<organism evidence="4 5">
    <name type="scientific">Hymenobacter montanus</name>
    <dbReference type="NCBI Taxonomy" id="2771359"/>
    <lineage>
        <taxon>Bacteria</taxon>
        <taxon>Pseudomonadati</taxon>
        <taxon>Bacteroidota</taxon>
        <taxon>Cytophagia</taxon>
        <taxon>Cytophagales</taxon>
        <taxon>Hymenobacteraceae</taxon>
        <taxon>Hymenobacter</taxon>
    </lineage>
</organism>
<sequence length="166" mass="17825">MKIRILLNGILTVTLLGAVTAQAQTRVPARRAGSVAPKPRQAATGTGLKDGLIMEKGRVMLTEMGITNPLTADKKLINGTTITPTGLVTAPDGTTTQMNEGDVASLTGRVTTRTAIAEADSLLKIKTFDLKYPGKRKKMAEEAERKAKAKAKREEEKAKARAKRKK</sequence>
<feature type="region of interest" description="Disordered" evidence="1">
    <location>
        <begin position="141"/>
        <end position="166"/>
    </location>
</feature>
<feature type="domain" description="DUF6799" evidence="3">
    <location>
        <begin position="49"/>
        <end position="110"/>
    </location>
</feature>
<dbReference type="Pfam" id="PF20606">
    <property type="entry name" value="DUF6799"/>
    <property type="match status" value="1"/>
</dbReference>
<dbReference type="InterPro" id="IPR046478">
    <property type="entry name" value="DUF6799"/>
</dbReference>
<feature type="signal peptide" evidence="2">
    <location>
        <begin position="1"/>
        <end position="23"/>
    </location>
</feature>
<reference evidence="4" key="1">
    <citation type="submission" date="2020-09" db="EMBL/GenBank/DDBJ databases">
        <authorList>
            <person name="Kim M.K."/>
        </authorList>
    </citation>
    <scope>NUCLEOTIDE SEQUENCE</scope>
    <source>
        <strain evidence="4">BT664</strain>
    </source>
</reference>
<dbReference type="RefSeq" id="WP_191006147.1">
    <property type="nucleotide sequence ID" value="NZ_JACXAD010000018.1"/>
</dbReference>
<evidence type="ECO:0000259" key="3">
    <source>
        <dbReference type="Pfam" id="PF20606"/>
    </source>
</evidence>
<keyword evidence="2" id="KW-0732">Signal</keyword>
<dbReference type="Proteomes" id="UP000612233">
    <property type="component" value="Unassembled WGS sequence"/>
</dbReference>
<dbReference type="EMBL" id="JACXAD010000018">
    <property type="protein sequence ID" value="MBD2769337.1"/>
    <property type="molecule type" value="Genomic_DNA"/>
</dbReference>
<protein>
    <recommendedName>
        <fullName evidence="3">DUF6799 domain-containing protein</fullName>
    </recommendedName>
</protein>
<accession>A0A927BG14</accession>
<gene>
    <name evidence="4" type="ORF">IC235_15720</name>
</gene>
<feature type="chain" id="PRO_5037712001" description="DUF6799 domain-containing protein" evidence="2">
    <location>
        <begin position="24"/>
        <end position="166"/>
    </location>
</feature>
<keyword evidence="5" id="KW-1185">Reference proteome</keyword>
<feature type="compositionally biased region" description="Basic and acidic residues" evidence="1">
    <location>
        <begin position="141"/>
        <end position="159"/>
    </location>
</feature>
<dbReference type="AlphaFoldDB" id="A0A927BG14"/>
<evidence type="ECO:0000313" key="5">
    <source>
        <dbReference type="Proteomes" id="UP000612233"/>
    </source>
</evidence>
<evidence type="ECO:0000313" key="4">
    <source>
        <dbReference type="EMBL" id="MBD2769337.1"/>
    </source>
</evidence>
<evidence type="ECO:0000256" key="1">
    <source>
        <dbReference type="SAM" id="MobiDB-lite"/>
    </source>
</evidence>
<proteinExistence type="predicted"/>